<keyword evidence="6 11" id="KW-0812">Transmembrane</keyword>
<keyword evidence="8 11" id="KW-0472">Membrane</keyword>
<evidence type="ECO:0000256" key="9">
    <source>
        <dbReference type="ARBA" id="ARBA00023244"/>
    </source>
</evidence>
<dbReference type="InterPro" id="IPR005254">
    <property type="entry name" value="Heme_biosyn_assoc_TPR_pro"/>
</dbReference>
<feature type="domain" description="HemY N-terminal" evidence="12">
    <location>
        <begin position="27"/>
        <end position="133"/>
    </location>
</feature>
<feature type="transmembrane region" description="Helical" evidence="11">
    <location>
        <begin position="42"/>
        <end position="64"/>
    </location>
</feature>
<accession>A0A8J7FCI1</accession>
<dbReference type="Proteomes" id="UP000640333">
    <property type="component" value="Unassembled WGS sequence"/>
</dbReference>
<protein>
    <submittedName>
        <fullName evidence="13">Heme biosynthesis protein HemY</fullName>
    </submittedName>
</protein>
<comment type="subcellular location">
    <subcellularLocation>
        <location evidence="2">Cell inner membrane</location>
        <topology evidence="2">Multi-pass membrane protein</topology>
    </subcellularLocation>
</comment>
<sequence>MKKLFILLLVVLAAGTWVGQLMVQDPGYVLIAFNETTVETSLWVMLVIGVLGFLLAHWLLNILTNAMMPVHRLRNWRDRRNHNVSQRKTLKGLMALSEGNWVRAQRQLGQAAERSELPLINYLAAARAAHEQGDEKAADELLQKARTSTPQAEVAVGIAQAQIQLARGQLEPCLANLLKLRKLAPKNTYVMRLLKDVYANLQDWDAIAKLLPELKKSQAVRDDALVELERQTYMNLLNHSLEQLPVETDNASRHSVLDKAWQKLPRNLSGEPDLVRRYIELLISISAEPKAEQVLREMISKQWSEQLVNLYGRIMGQDLKKQMSHAQGWLKHHPDSADLLLTLGRLSLRNQVWGQALGYFEQSFSIQPSQETLAELSRLLRHLGEADRAQDLMQQNLSVVANDLPELPQPEAEAAKA</sequence>
<keyword evidence="14" id="KW-1185">Reference proteome</keyword>
<dbReference type="InterPro" id="IPR011990">
    <property type="entry name" value="TPR-like_helical_dom_sf"/>
</dbReference>
<dbReference type="PROSITE" id="PS50005">
    <property type="entry name" value="TPR"/>
    <property type="match status" value="1"/>
</dbReference>
<dbReference type="GO" id="GO:0005886">
    <property type="term" value="C:plasma membrane"/>
    <property type="evidence" value="ECO:0007669"/>
    <property type="project" value="UniProtKB-SubCell"/>
</dbReference>
<keyword evidence="10" id="KW-0802">TPR repeat</keyword>
<gene>
    <name evidence="13" type="ORF">IOQ59_06380</name>
</gene>
<evidence type="ECO:0000313" key="14">
    <source>
        <dbReference type="Proteomes" id="UP000640333"/>
    </source>
</evidence>
<evidence type="ECO:0000259" key="12">
    <source>
        <dbReference type="Pfam" id="PF07219"/>
    </source>
</evidence>
<comment type="pathway">
    <text evidence="3">Porphyrin-containing compound metabolism; protoheme biosynthesis.</text>
</comment>
<keyword evidence="9" id="KW-0627">Porphyrin biosynthesis</keyword>
<evidence type="ECO:0000256" key="8">
    <source>
        <dbReference type="ARBA" id="ARBA00023136"/>
    </source>
</evidence>
<keyword evidence="4" id="KW-1003">Cell membrane</keyword>
<organism evidence="13 14">
    <name type="scientific">Pontibacterium sinense</name>
    <dbReference type="NCBI Taxonomy" id="2781979"/>
    <lineage>
        <taxon>Bacteria</taxon>
        <taxon>Pseudomonadati</taxon>
        <taxon>Pseudomonadota</taxon>
        <taxon>Gammaproteobacteria</taxon>
        <taxon>Oceanospirillales</taxon>
        <taxon>Oceanospirillaceae</taxon>
        <taxon>Pontibacterium</taxon>
    </lineage>
</organism>
<evidence type="ECO:0000256" key="2">
    <source>
        <dbReference type="ARBA" id="ARBA00004429"/>
    </source>
</evidence>
<evidence type="ECO:0000313" key="13">
    <source>
        <dbReference type="EMBL" id="MBE9396889.1"/>
    </source>
</evidence>
<dbReference type="InterPro" id="IPR010817">
    <property type="entry name" value="HemY_N"/>
</dbReference>
<dbReference type="NCBIfam" id="TIGR00540">
    <property type="entry name" value="TPR_hemY_coli"/>
    <property type="match status" value="1"/>
</dbReference>
<dbReference type="Pfam" id="PF07219">
    <property type="entry name" value="HemY_N"/>
    <property type="match status" value="1"/>
</dbReference>
<dbReference type="RefSeq" id="WP_193952445.1">
    <property type="nucleotide sequence ID" value="NZ_JADEYS010000005.1"/>
</dbReference>
<dbReference type="AlphaFoldDB" id="A0A8J7FCI1"/>
<keyword evidence="7 11" id="KW-1133">Transmembrane helix</keyword>
<dbReference type="GO" id="GO:0042168">
    <property type="term" value="P:heme metabolic process"/>
    <property type="evidence" value="ECO:0007669"/>
    <property type="project" value="InterPro"/>
</dbReference>
<evidence type="ECO:0000256" key="3">
    <source>
        <dbReference type="ARBA" id="ARBA00004744"/>
    </source>
</evidence>
<dbReference type="GO" id="GO:0006779">
    <property type="term" value="P:porphyrin-containing compound biosynthetic process"/>
    <property type="evidence" value="ECO:0007669"/>
    <property type="project" value="UniProtKB-KW"/>
</dbReference>
<proteinExistence type="predicted"/>
<evidence type="ECO:0000256" key="11">
    <source>
        <dbReference type="SAM" id="Phobius"/>
    </source>
</evidence>
<evidence type="ECO:0000256" key="1">
    <source>
        <dbReference type="ARBA" id="ARBA00002962"/>
    </source>
</evidence>
<name>A0A8J7FCI1_9GAMM</name>
<dbReference type="InterPro" id="IPR019734">
    <property type="entry name" value="TPR_rpt"/>
</dbReference>
<reference evidence="13" key="1">
    <citation type="submission" date="2020-10" db="EMBL/GenBank/DDBJ databases">
        <title>Bacterium isolated from coastal waters sediment.</title>
        <authorList>
            <person name="Chen R.-J."/>
            <person name="Lu D.-C."/>
            <person name="Zhu K.-L."/>
            <person name="Du Z.-J."/>
        </authorList>
    </citation>
    <scope>NUCLEOTIDE SEQUENCE</scope>
    <source>
        <strain evidence="13">N1Y112</strain>
    </source>
</reference>
<dbReference type="EMBL" id="JADEYS010000005">
    <property type="protein sequence ID" value="MBE9396889.1"/>
    <property type="molecule type" value="Genomic_DNA"/>
</dbReference>
<evidence type="ECO:0000256" key="6">
    <source>
        <dbReference type="ARBA" id="ARBA00022692"/>
    </source>
</evidence>
<evidence type="ECO:0000256" key="4">
    <source>
        <dbReference type="ARBA" id="ARBA00022475"/>
    </source>
</evidence>
<dbReference type="SUPFAM" id="SSF48452">
    <property type="entry name" value="TPR-like"/>
    <property type="match status" value="1"/>
</dbReference>
<evidence type="ECO:0000256" key="5">
    <source>
        <dbReference type="ARBA" id="ARBA00022519"/>
    </source>
</evidence>
<comment type="caution">
    <text evidence="13">The sequence shown here is derived from an EMBL/GenBank/DDBJ whole genome shotgun (WGS) entry which is preliminary data.</text>
</comment>
<comment type="function">
    <text evidence="1">Involved in a late step of protoheme IX synthesis.</text>
</comment>
<evidence type="ECO:0000256" key="10">
    <source>
        <dbReference type="PROSITE-ProRule" id="PRU00339"/>
    </source>
</evidence>
<evidence type="ECO:0000256" key="7">
    <source>
        <dbReference type="ARBA" id="ARBA00022989"/>
    </source>
</evidence>
<keyword evidence="5" id="KW-0997">Cell inner membrane</keyword>
<feature type="repeat" description="TPR" evidence="10">
    <location>
        <begin position="337"/>
        <end position="370"/>
    </location>
</feature>
<dbReference type="UniPathway" id="UPA00252"/>
<dbReference type="Gene3D" id="1.25.40.10">
    <property type="entry name" value="Tetratricopeptide repeat domain"/>
    <property type="match status" value="2"/>
</dbReference>